<name>A0ABR3VS09_9PEZI</name>
<feature type="compositionally biased region" description="Pro residues" evidence="1">
    <location>
        <begin position="173"/>
        <end position="186"/>
    </location>
</feature>
<dbReference type="PRINTS" id="PR01217">
    <property type="entry name" value="PRICHEXTENSN"/>
</dbReference>
<feature type="compositionally biased region" description="Pro residues" evidence="1">
    <location>
        <begin position="216"/>
        <end position="241"/>
    </location>
</feature>
<feature type="compositionally biased region" description="Pro residues" evidence="1">
    <location>
        <begin position="196"/>
        <end position="206"/>
    </location>
</feature>
<proteinExistence type="predicted"/>
<dbReference type="EMBL" id="JAZHXJ010001718">
    <property type="protein sequence ID" value="KAL1844440.1"/>
    <property type="molecule type" value="Genomic_DNA"/>
</dbReference>
<reference evidence="2 3" key="1">
    <citation type="journal article" date="2024" name="Commun. Biol.">
        <title>Comparative genomic analysis of thermophilic fungi reveals convergent evolutionary adaptations and gene losses.</title>
        <authorList>
            <person name="Steindorff A.S."/>
            <person name="Aguilar-Pontes M.V."/>
            <person name="Robinson A.J."/>
            <person name="Andreopoulos B."/>
            <person name="LaButti K."/>
            <person name="Kuo A."/>
            <person name="Mondo S."/>
            <person name="Riley R."/>
            <person name="Otillar R."/>
            <person name="Haridas S."/>
            <person name="Lipzen A."/>
            <person name="Grimwood J."/>
            <person name="Schmutz J."/>
            <person name="Clum A."/>
            <person name="Reid I.D."/>
            <person name="Moisan M.C."/>
            <person name="Butler G."/>
            <person name="Nguyen T.T.M."/>
            <person name="Dewar K."/>
            <person name="Conant G."/>
            <person name="Drula E."/>
            <person name="Henrissat B."/>
            <person name="Hansel C."/>
            <person name="Singer S."/>
            <person name="Hutchinson M.I."/>
            <person name="de Vries R.P."/>
            <person name="Natvig D.O."/>
            <person name="Powell A.J."/>
            <person name="Tsang A."/>
            <person name="Grigoriev I.V."/>
        </authorList>
    </citation>
    <scope>NUCLEOTIDE SEQUENCE [LARGE SCALE GENOMIC DNA]</scope>
    <source>
        <strain evidence="2 3">ATCC 24622</strain>
    </source>
</reference>
<evidence type="ECO:0000313" key="2">
    <source>
        <dbReference type="EMBL" id="KAL1844440.1"/>
    </source>
</evidence>
<sequence>MSALPTAWRWRLVGVLSAVSILLYLLVLSSDDVLPAAPYEKAGGRFRSAPGKPRRIPEETLRSLSLTEEQCNATFPRLTEDIDRTVALGPPHPGRKRKESQRPLWCTLALLVRCEGEHESVADYGIDQLYIVNWEPRGTLSPQLLEVRFLRIPRPLPTSTSPLACGLRAKTPPTHPASPVPSPEPHPSTRSTAPSSPRPSPSPTPSSPSTCRTSPSAPPGPTPGPPTPRPPSTCPPSCAPS</sequence>
<organism evidence="2 3">
    <name type="scientific">Phialemonium thermophilum</name>
    <dbReference type="NCBI Taxonomy" id="223376"/>
    <lineage>
        <taxon>Eukaryota</taxon>
        <taxon>Fungi</taxon>
        <taxon>Dikarya</taxon>
        <taxon>Ascomycota</taxon>
        <taxon>Pezizomycotina</taxon>
        <taxon>Sordariomycetes</taxon>
        <taxon>Sordariomycetidae</taxon>
        <taxon>Cephalothecales</taxon>
        <taxon>Cephalothecaceae</taxon>
        <taxon>Phialemonium</taxon>
    </lineage>
</organism>
<protein>
    <submittedName>
        <fullName evidence="2">Uncharacterized protein</fullName>
    </submittedName>
</protein>
<feature type="region of interest" description="Disordered" evidence="1">
    <location>
        <begin position="156"/>
        <end position="241"/>
    </location>
</feature>
<dbReference type="Proteomes" id="UP001586593">
    <property type="component" value="Unassembled WGS sequence"/>
</dbReference>
<gene>
    <name evidence="2" type="ORF">VTK73DRAFT_2553</name>
</gene>
<evidence type="ECO:0000256" key="1">
    <source>
        <dbReference type="SAM" id="MobiDB-lite"/>
    </source>
</evidence>
<comment type="caution">
    <text evidence="2">The sequence shown here is derived from an EMBL/GenBank/DDBJ whole genome shotgun (WGS) entry which is preliminary data.</text>
</comment>
<keyword evidence="3" id="KW-1185">Reference proteome</keyword>
<accession>A0ABR3VS09</accession>
<evidence type="ECO:0000313" key="3">
    <source>
        <dbReference type="Proteomes" id="UP001586593"/>
    </source>
</evidence>